<sequence length="112" mass="12721">MALDIPQQHAFNDWNIKNNILSTLQIGGRFDFPLLKLYNIRHFGVNDELIIRYPFSNTAPSTPTSEGETHNFMSIIPSTSTRIIHHGNRKVLRRRHLIEAKGSISTNAPGSR</sequence>
<evidence type="ECO:0000313" key="1">
    <source>
        <dbReference type="EnsemblPlants" id="PGSC0003DMT400056339"/>
    </source>
</evidence>
<keyword evidence="2" id="KW-1185">Reference proteome</keyword>
<evidence type="ECO:0000313" key="2">
    <source>
        <dbReference type="Proteomes" id="UP000011115"/>
    </source>
</evidence>
<reference evidence="2" key="1">
    <citation type="journal article" date="2011" name="Nature">
        <title>Genome sequence and analysis of the tuber crop potato.</title>
        <authorList>
            <consortium name="The Potato Genome Sequencing Consortium"/>
        </authorList>
    </citation>
    <scope>NUCLEOTIDE SEQUENCE [LARGE SCALE GENOMIC DNA]</scope>
    <source>
        <strain evidence="2">cv. DM1-3 516 R44</strain>
    </source>
</reference>
<dbReference type="Proteomes" id="UP000011115">
    <property type="component" value="Unassembled WGS sequence"/>
</dbReference>
<dbReference type="HOGENOM" id="CLU_2150319_0_0_1"/>
<dbReference type="PaxDb" id="4113-PGSC0003DMT400056339"/>
<proteinExistence type="predicted"/>
<accession>M1BZB2</accession>
<name>M1BZB2_SOLTU</name>
<reference evidence="1" key="2">
    <citation type="submission" date="2015-06" db="UniProtKB">
        <authorList>
            <consortium name="EnsemblPlants"/>
        </authorList>
    </citation>
    <scope>IDENTIFICATION</scope>
    <source>
        <strain evidence="1">DM1-3 516 R44</strain>
    </source>
</reference>
<dbReference type="InParanoid" id="M1BZB2"/>
<protein>
    <submittedName>
        <fullName evidence="1">Uncharacterized protein</fullName>
    </submittedName>
</protein>
<organism evidence="1 2">
    <name type="scientific">Solanum tuberosum</name>
    <name type="common">Potato</name>
    <dbReference type="NCBI Taxonomy" id="4113"/>
    <lineage>
        <taxon>Eukaryota</taxon>
        <taxon>Viridiplantae</taxon>
        <taxon>Streptophyta</taxon>
        <taxon>Embryophyta</taxon>
        <taxon>Tracheophyta</taxon>
        <taxon>Spermatophyta</taxon>
        <taxon>Magnoliopsida</taxon>
        <taxon>eudicotyledons</taxon>
        <taxon>Gunneridae</taxon>
        <taxon>Pentapetalae</taxon>
        <taxon>asterids</taxon>
        <taxon>lamiids</taxon>
        <taxon>Solanales</taxon>
        <taxon>Solanaceae</taxon>
        <taxon>Solanoideae</taxon>
        <taxon>Solaneae</taxon>
        <taxon>Solanum</taxon>
    </lineage>
</organism>
<dbReference type="Gramene" id="PGSC0003DMT400056339">
    <property type="protein sequence ID" value="PGSC0003DMT400056339"/>
    <property type="gene ID" value="PGSC0003DMG400021888"/>
</dbReference>
<dbReference type="AlphaFoldDB" id="M1BZB2"/>
<dbReference type="EnsemblPlants" id="PGSC0003DMT400056339">
    <property type="protein sequence ID" value="PGSC0003DMT400056339"/>
    <property type="gene ID" value="PGSC0003DMG400021888"/>
</dbReference>